<reference evidence="1 2" key="1">
    <citation type="submission" date="2019-07" db="EMBL/GenBank/DDBJ databases">
        <title>Genomic Encyclopedia of Type Strains, Phase IV (KMG-IV): sequencing the most valuable type-strain genomes for metagenomic binning, comparative biology and taxonomic classification.</title>
        <authorList>
            <person name="Goeker M."/>
        </authorList>
    </citation>
    <scope>NUCLEOTIDE SEQUENCE [LARGE SCALE GENOMIC DNA]</scope>
    <source>
        <strain evidence="1 2">DSM 44831</strain>
    </source>
</reference>
<sequence>MVVVALFAEESYVRSLVSEKLADMFLYRYVDICNKVAVAFR</sequence>
<protein>
    <submittedName>
        <fullName evidence="1">Uncharacterized protein</fullName>
    </submittedName>
</protein>
<evidence type="ECO:0000313" key="2">
    <source>
        <dbReference type="Proteomes" id="UP000798951"/>
    </source>
</evidence>
<keyword evidence="2" id="KW-1185">Reference proteome</keyword>
<gene>
    <name evidence="1" type="ORF">FNL39_103710</name>
</gene>
<accession>A0ABQ6YPX4</accession>
<organism evidence="1 2">
    <name type="scientific">Nocardia caishijiensis</name>
    <dbReference type="NCBI Taxonomy" id="184756"/>
    <lineage>
        <taxon>Bacteria</taxon>
        <taxon>Bacillati</taxon>
        <taxon>Actinomycetota</taxon>
        <taxon>Actinomycetes</taxon>
        <taxon>Mycobacteriales</taxon>
        <taxon>Nocardiaceae</taxon>
        <taxon>Nocardia</taxon>
    </lineage>
</organism>
<comment type="caution">
    <text evidence="1">The sequence shown here is derived from an EMBL/GenBank/DDBJ whole genome shotgun (WGS) entry which is preliminary data.</text>
</comment>
<dbReference type="Proteomes" id="UP000798951">
    <property type="component" value="Unassembled WGS sequence"/>
</dbReference>
<dbReference type="EMBL" id="VMSD01000003">
    <property type="protein sequence ID" value="KAF0847808.1"/>
    <property type="molecule type" value="Genomic_DNA"/>
</dbReference>
<evidence type="ECO:0000313" key="1">
    <source>
        <dbReference type="EMBL" id="KAF0847808.1"/>
    </source>
</evidence>
<name>A0ABQ6YPX4_9NOCA</name>
<proteinExistence type="predicted"/>